<sequence>MIDALQEHRLHYQETLFNAVNPYHYRFTRYHANYSVVLAYISEESGDLTACGDYLRGSDSIIYFRSNFCAIIFDSTNEEQGIKAANNVFSRVQARFFSKHFYMTVITATDEKSEFQMIHDLFDLMSYALEHNMDNLVLDSSQVI</sequence>
<reference evidence="1 2" key="1">
    <citation type="journal article" date="2012" name="Stand. Genomic Sci.">
        <title>Complete genome sequence of the sulfur compounds oxidizing chemolithoautotroph Sulfuricurvum kujiense type strain (YK-1(T)).</title>
        <authorList>
            <person name="Han C."/>
            <person name="Kotsyurbenko O."/>
            <person name="Chertkov O."/>
            <person name="Held B."/>
            <person name="Lapidus A."/>
            <person name="Nolan M."/>
            <person name="Lucas S."/>
            <person name="Hammon N."/>
            <person name="Deshpande S."/>
            <person name="Cheng J.F."/>
            <person name="Tapia R."/>
            <person name="Goodwin L.A."/>
            <person name="Pitluck S."/>
            <person name="Liolios K."/>
            <person name="Pagani I."/>
            <person name="Ivanova N."/>
            <person name="Mavromatis K."/>
            <person name="Mikhailova N."/>
            <person name="Pati A."/>
            <person name="Chen A."/>
            <person name="Palaniappan K."/>
            <person name="Land M."/>
            <person name="Hauser L."/>
            <person name="Chang Y.J."/>
            <person name="Jeffries C.D."/>
            <person name="Brambilla E.M."/>
            <person name="Rohde M."/>
            <person name="Spring S."/>
            <person name="Sikorski J."/>
            <person name="Goker M."/>
            <person name="Woyke T."/>
            <person name="Bristow J."/>
            <person name="Eisen J.A."/>
            <person name="Markowitz V."/>
            <person name="Hugenholtz P."/>
            <person name="Kyrpides N.C."/>
            <person name="Klenk H.P."/>
            <person name="Detter J.C."/>
        </authorList>
    </citation>
    <scope>NUCLEOTIDE SEQUENCE [LARGE SCALE GENOMIC DNA]</scope>
    <source>
        <strain evidence="2">ATCC BAA-921 / DSM 16994 / JCM 11577 / YK-1</strain>
    </source>
</reference>
<evidence type="ECO:0000313" key="1">
    <source>
        <dbReference type="EMBL" id="ADR33008.1"/>
    </source>
</evidence>
<dbReference type="HOGENOM" id="CLU_1795490_0_0_7"/>
<dbReference type="AlphaFoldDB" id="E4TZ09"/>
<dbReference type="KEGG" id="sku:Sulku_0341"/>
<dbReference type="eggNOG" id="ENOG5032FYS">
    <property type="taxonomic scope" value="Bacteria"/>
</dbReference>
<dbReference type="RefSeq" id="WP_013459205.1">
    <property type="nucleotide sequence ID" value="NC_014762.1"/>
</dbReference>
<organism evidence="1 2">
    <name type="scientific">Sulfuricurvum kujiense (strain ATCC BAA-921 / DSM 16994 / JCM 11577 / YK-1)</name>
    <dbReference type="NCBI Taxonomy" id="709032"/>
    <lineage>
        <taxon>Bacteria</taxon>
        <taxon>Pseudomonadati</taxon>
        <taxon>Campylobacterota</taxon>
        <taxon>Epsilonproteobacteria</taxon>
        <taxon>Campylobacterales</taxon>
        <taxon>Sulfurimonadaceae</taxon>
        <taxon>Sulfuricurvum</taxon>
    </lineage>
</organism>
<dbReference type="Proteomes" id="UP000008721">
    <property type="component" value="Chromosome"/>
</dbReference>
<gene>
    <name evidence="1" type="ordered locus">Sulku_0341</name>
</gene>
<accession>E4TZ09</accession>
<keyword evidence="2" id="KW-1185">Reference proteome</keyword>
<dbReference type="STRING" id="709032.Sulku_0341"/>
<evidence type="ECO:0008006" key="3">
    <source>
        <dbReference type="Google" id="ProtNLM"/>
    </source>
</evidence>
<protein>
    <recommendedName>
        <fullName evidence="3">GGDEF domain-containing protein</fullName>
    </recommendedName>
</protein>
<name>E4TZ09_SULKY</name>
<evidence type="ECO:0000313" key="2">
    <source>
        <dbReference type="Proteomes" id="UP000008721"/>
    </source>
</evidence>
<proteinExistence type="predicted"/>
<dbReference type="EMBL" id="CP002355">
    <property type="protein sequence ID" value="ADR33008.1"/>
    <property type="molecule type" value="Genomic_DNA"/>
</dbReference>